<keyword evidence="5" id="KW-0997">Cell inner membrane</keyword>
<keyword evidence="4" id="KW-1003">Cell membrane</keyword>
<dbReference type="NCBIfam" id="TIGR01726">
    <property type="entry name" value="HEQRo_perm_3TM"/>
    <property type="match status" value="1"/>
</dbReference>
<dbReference type="InterPro" id="IPR010065">
    <property type="entry name" value="AA_ABC_transptr_permease_3TM"/>
</dbReference>
<keyword evidence="12" id="KW-1185">Reference proteome</keyword>
<comment type="subcellular location">
    <subcellularLocation>
        <location evidence="1">Cell inner membrane</location>
        <topology evidence="1">Multi-pass membrane protein</topology>
    </subcellularLocation>
    <subcellularLocation>
        <location evidence="9">Cell membrane</location>
        <topology evidence="9">Multi-pass membrane protein</topology>
    </subcellularLocation>
</comment>
<dbReference type="GO" id="GO:0043190">
    <property type="term" value="C:ATP-binding cassette (ABC) transporter complex"/>
    <property type="evidence" value="ECO:0007669"/>
    <property type="project" value="InterPro"/>
</dbReference>
<dbReference type="SUPFAM" id="SSF161098">
    <property type="entry name" value="MetI-like"/>
    <property type="match status" value="1"/>
</dbReference>
<keyword evidence="8 9" id="KW-0472">Membrane</keyword>
<feature type="transmembrane region" description="Helical" evidence="9">
    <location>
        <begin position="136"/>
        <end position="157"/>
    </location>
</feature>
<protein>
    <submittedName>
        <fullName evidence="11">Polar amino acid transport system permease protein</fullName>
    </submittedName>
</protein>
<dbReference type="EMBL" id="FMTP01000001">
    <property type="protein sequence ID" value="SCW29828.1"/>
    <property type="molecule type" value="Genomic_DNA"/>
</dbReference>
<sequence>MTNLSLADLAGYLRQLGEGALITLELFLASFTLAFVLGVLIGVATLSRNRIIRAAWRVYASIFMGVPSLLVIFLIFYGGSAMLAAVLGEFGARIDISPFGAGVAALGIVYAAYVAELVRGAIENLPKGQFEGARALAIPPFIMWGRVILPQVMRLALPGLVNVWSFMLKETPLVSLAGLQDLVAAAKIAAGATKEPFIFFIATALVFIAFSAASLWLANRLETRLDRGQRRAPVRSPARAEA</sequence>
<keyword evidence="7 9" id="KW-1133">Transmembrane helix</keyword>
<dbReference type="RefSeq" id="WP_091435758.1">
    <property type="nucleotide sequence ID" value="NZ_FMTP01000001.1"/>
</dbReference>
<feature type="transmembrane region" description="Helical" evidence="9">
    <location>
        <begin position="58"/>
        <end position="76"/>
    </location>
</feature>
<dbReference type="Pfam" id="PF00528">
    <property type="entry name" value="BPD_transp_1"/>
    <property type="match status" value="1"/>
</dbReference>
<dbReference type="InterPro" id="IPR051613">
    <property type="entry name" value="ABC_transp_permease_HisMQ"/>
</dbReference>
<dbReference type="PANTHER" id="PTHR30133:SF2">
    <property type="entry name" value="ARGININE ABC TRANSPORTER PERMEASE PROTEIN ARTQ"/>
    <property type="match status" value="1"/>
</dbReference>
<dbReference type="Gene3D" id="1.10.3720.10">
    <property type="entry name" value="MetI-like"/>
    <property type="match status" value="1"/>
</dbReference>
<reference evidence="12" key="1">
    <citation type="submission" date="2016-10" db="EMBL/GenBank/DDBJ databases">
        <authorList>
            <person name="Varghese N."/>
            <person name="Submissions S."/>
        </authorList>
    </citation>
    <scope>NUCLEOTIDE SEQUENCE [LARGE SCALE GENOMIC DNA]</scope>
    <source>
        <strain evidence="12">CGMCC 1.1761</strain>
    </source>
</reference>
<name>A0A1G4PCH6_9HYPH</name>
<evidence type="ECO:0000313" key="12">
    <source>
        <dbReference type="Proteomes" id="UP000198889"/>
    </source>
</evidence>
<proteinExistence type="inferred from homology"/>
<evidence type="ECO:0000256" key="5">
    <source>
        <dbReference type="ARBA" id="ARBA00022519"/>
    </source>
</evidence>
<evidence type="ECO:0000259" key="10">
    <source>
        <dbReference type="PROSITE" id="PS50928"/>
    </source>
</evidence>
<comment type="similarity">
    <text evidence="2">Belongs to the binding-protein-dependent transport system permease family. HisMQ subfamily.</text>
</comment>
<dbReference type="PANTHER" id="PTHR30133">
    <property type="entry name" value="CATIONIC AMINO ACID TRANSPORTER, MEMBRANE COMPONENT"/>
    <property type="match status" value="1"/>
</dbReference>
<feature type="domain" description="ABC transmembrane type-1" evidence="10">
    <location>
        <begin position="20"/>
        <end position="218"/>
    </location>
</feature>
<evidence type="ECO:0000256" key="3">
    <source>
        <dbReference type="ARBA" id="ARBA00022448"/>
    </source>
</evidence>
<dbReference type="PROSITE" id="PS50928">
    <property type="entry name" value="ABC_TM1"/>
    <property type="match status" value="1"/>
</dbReference>
<dbReference type="STRING" id="177413.SAMN05660859_0457"/>
<evidence type="ECO:0000256" key="2">
    <source>
        <dbReference type="ARBA" id="ARBA00010072"/>
    </source>
</evidence>
<evidence type="ECO:0000256" key="9">
    <source>
        <dbReference type="RuleBase" id="RU363032"/>
    </source>
</evidence>
<gene>
    <name evidence="11" type="ORF">SAMN05660859_0457</name>
</gene>
<dbReference type="GO" id="GO:0022857">
    <property type="term" value="F:transmembrane transporter activity"/>
    <property type="evidence" value="ECO:0007669"/>
    <property type="project" value="InterPro"/>
</dbReference>
<evidence type="ECO:0000256" key="1">
    <source>
        <dbReference type="ARBA" id="ARBA00004429"/>
    </source>
</evidence>
<keyword evidence="6 9" id="KW-0812">Transmembrane</keyword>
<dbReference type="Proteomes" id="UP000198889">
    <property type="component" value="Unassembled WGS sequence"/>
</dbReference>
<evidence type="ECO:0000256" key="4">
    <source>
        <dbReference type="ARBA" id="ARBA00022475"/>
    </source>
</evidence>
<dbReference type="CDD" id="cd06261">
    <property type="entry name" value="TM_PBP2"/>
    <property type="match status" value="1"/>
</dbReference>
<feature type="transmembrane region" description="Helical" evidence="9">
    <location>
        <begin position="197"/>
        <end position="218"/>
    </location>
</feature>
<evidence type="ECO:0000256" key="8">
    <source>
        <dbReference type="ARBA" id="ARBA00023136"/>
    </source>
</evidence>
<feature type="transmembrane region" description="Helical" evidence="9">
    <location>
        <begin position="96"/>
        <end position="115"/>
    </location>
</feature>
<organism evidence="11 12">
    <name type="scientific">Ancylobacter rudongensis</name>
    <dbReference type="NCBI Taxonomy" id="177413"/>
    <lineage>
        <taxon>Bacteria</taxon>
        <taxon>Pseudomonadati</taxon>
        <taxon>Pseudomonadota</taxon>
        <taxon>Alphaproteobacteria</taxon>
        <taxon>Hyphomicrobiales</taxon>
        <taxon>Xanthobacteraceae</taxon>
        <taxon>Ancylobacter</taxon>
    </lineage>
</organism>
<evidence type="ECO:0000256" key="6">
    <source>
        <dbReference type="ARBA" id="ARBA00022692"/>
    </source>
</evidence>
<accession>A0A1G4PCH6</accession>
<dbReference type="InterPro" id="IPR000515">
    <property type="entry name" value="MetI-like"/>
</dbReference>
<evidence type="ECO:0000256" key="7">
    <source>
        <dbReference type="ARBA" id="ARBA00022989"/>
    </source>
</evidence>
<keyword evidence="3 9" id="KW-0813">Transport</keyword>
<dbReference type="AlphaFoldDB" id="A0A1G4PCH6"/>
<evidence type="ECO:0000313" key="11">
    <source>
        <dbReference type="EMBL" id="SCW29828.1"/>
    </source>
</evidence>
<feature type="transmembrane region" description="Helical" evidence="9">
    <location>
        <begin position="20"/>
        <end position="46"/>
    </location>
</feature>
<dbReference type="InterPro" id="IPR035906">
    <property type="entry name" value="MetI-like_sf"/>
</dbReference>